<evidence type="ECO:0000256" key="1">
    <source>
        <dbReference type="ARBA" id="ARBA00004370"/>
    </source>
</evidence>
<dbReference type="PANTHER" id="PTHR13869:SF24">
    <property type="entry name" value="BASEMENT MEMBRANE-SPECIFIC HEPARAN SULFATE PROTEOGLYCAN CORE PROTEIN-LIKE"/>
    <property type="match status" value="1"/>
</dbReference>
<evidence type="ECO:0000256" key="8">
    <source>
        <dbReference type="SAM" id="MobiDB-lite"/>
    </source>
</evidence>
<dbReference type="Gene3D" id="2.60.40.10">
    <property type="entry name" value="Immunoglobulins"/>
    <property type="match status" value="1"/>
</dbReference>
<dbReference type="InterPro" id="IPR000920">
    <property type="entry name" value="Myelin_P0-rel"/>
</dbReference>
<dbReference type="SUPFAM" id="SSF48726">
    <property type="entry name" value="Immunoglobulin"/>
    <property type="match status" value="1"/>
</dbReference>
<evidence type="ECO:0000256" key="9">
    <source>
        <dbReference type="SAM" id="Phobius"/>
    </source>
</evidence>
<comment type="subcellular location">
    <subcellularLocation>
        <location evidence="1">Membrane</location>
    </subcellularLocation>
</comment>
<dbReference type="AlphaFoldDB" id="A0AAE0RP50"/>
<organism evidence="11 12">
    <name type="scientific">Potamilus streckersoni</name>
    <dbReference type="NCBI Taxonomy" id="2493646"/>
    <lineage>
        <taxon>Eukaryota</taxon>
        <taxon>Metazoa</taxon>
        <taxon>Spiralia</taxon>
        <taxon>Lophotrochozoa</taxon>
        <taxon>Mollusca</taxon>
        <taxon>Bivalvia</taxon>
        <taxon>Autobranchia</taxon>
        <taxon>Heteroconchia</taxon>
        <taxon>Palaeoheterodonta</taxon>
        <taxon>Unionida</taxon>
        <taxon>Unionoidea</taxon>
        <taxon>Unionidae</taxon>
        <taxon>Ambleminae</taxon>
        <taxon>Lampsilini</taxon>
        <taxon>Potamilus</taxon>
    </lineage>
</organism>
<feature type="region of interest" description="Disordered" evidence="8">
    <location>
        <begin position="373"/>
        <end position="392"/>
    </location>
</feature>
<evidence type="ECO:0000313" key="12">
    <source>
        <dbReference type="Proteomes" id="UP001195483"/>
    </source>
</evidence>
<dbReference type="PANTHER" id="PTHR13869">
    <property type="entry name" value="MYELIN P0 RELATED"/>
    <property type="match status" value="1"/>
</dbReference>
<evidence type="ECO:0000256" key="3">
    <source>
        <dbReference type="ARBA" id="ARBA00022729"/>
    </source>
</evidence>
<evidence type="ECO:0000256" key="2">
    <source>
        <dbReference type="ARBA" id="ARBA00022692"/>
    </source>
</evidence>
<evidence type="ECO:0000256" key="6">
    <source>
        <dbReference type="ARBA" id="ARBA00023157"/>
    </source>
</evidence>
<proteinExistence type="predicted"/>
<keyword evidence="4 9" id="KW-1133">Transmembrane helix</keyword>
<feature type="chain" id="PRO_5041937456" evidence="10">
    <location>
        <begin position="22"/>
        <end position="509"/>
    </location>
</feature>
<sequence length="509" mass="58140">MAMLIEWTFFLCLLKSTITKGDNLSENTKDIMDATAGETFLIRTWFINGTTLLITVKKDNMTRLNAHVDGYADNIARDENDRLDLKYNQSVKREAVLLFHNVSKEDEGLYQMEESFYTPEIDLYNRNDGIWSLQLNVFRQQEVMRHCVGENITMRFSMLSEESRLYLYNQLVAVLDGPRCIVFTASPFYGRLRCTSDVFNEKIWLIIVSIAYIDAGLYKRITNGSESGRWFLSITDYPTSAFIGDNVTISWYYNQQGMNRTLRIIHPNEGVMMILQPSNNSTIKSNFKHRVLYSGDISRSYMSFTLMNISKSDTGVYTIETPHGNIIPDIATTSNTSTATLDTDSTVIPEYSSISIRNGPQSTIRANTESITEPDVQISSTRNLRPSDEEKDTEIQRLKAEIKMLEEEKRKLKTERGTEECGSNLPVMEKENEKIKVNIPAIVFPVIFGVACMIILMIVCLIRIQRMDISNLEAERRHLHVESDTDLCHTNIAAETSDNTSREIILMDG</sequence>
<comment type="caution">
    <text evidence="11">The sequence shown here is derived from an EMBL/GenBank/DDBJ whole genome shotgun (WGS) entry which is preliminary data.</text>
</comment>
<dbReference type="InterPro" id="IPR036179">
    <property type="entry name" value="Ig-like_dom_sf"/>
</dbReference>
<evidence type="ECO:0000256" key="7">
    <source>
        <dbReference type="ARBA" id="ARBA00023319"/>
    </source>
</evidence>
<keyword evidence="3 10" id="KW-0732">Signal</keyword>
<keyword evidence="7" id="KW-0393">Immunoglobulin domain</keyword>
<dbReference type="GO" id="GO:0005886">
    <property type="term" value="C:plasma membrane"/>
    <property type="evidence" value="ECO:0007669"/>
    <property type="project" value="TreeGrafter"/>
</dbReference>
<reference evidence="11" key="1">
    <citation type="journal article" date="2021" name="Genome Biol. Evol.">
        <title>A High-Quality Reference Genome for a Parasitic Bivalve with Doubly Uniparental Inheritance (Bivalvia: Unionida).</title>
        <authorList>
            <person name="Smith C.H."/>
        </authorList>
    </citation>
    <scope>NUCLEOTIDE SEQUENCE</scope>
    <source>
        <strain evidence="11">CHS0354</strain>
    </source>
</reference>
<accession>A0AAE0RP50</accession>
<keyword evidence="12" id="KW-1185">Reference proteome</keyword>
<name>A0AAE0RP50_9BIVA</name>
<feature type="compositionally biased region" description="Polar residues" evidence="8">
    <location>
        <begin position="373"/>
        <end position="384"/>
    </location>
</feature>
<evidence type="ECO:0000256" key="4">
    <source>
        <dbReference type="ARBA" id="ARBA00022989"/>
    </source>
</evidence>
<gene>
    <name evidence="11" type="ORF">CHS0354_003077</name>
</gene>
<reference evidence="11" key="3">
    <citation type="submission" date="2023-05" db="EMBL/GenBank/DDBJ databases">
        <authorList>
            <person name="Smith C.H."/>
        </authorList>
    </citation>
    <scope>NUCLEOTIDE SEQUENCE</scope>
    <source>
        <strain evidence="11">CHS0354</strain>
        <tissue evidence="11">Mantle</tissue>
    </source>
</reference>
<dbReference type="EMBL" id="JAEAOA010000257">
    <property type="protein sequence ID" value="KAK3577014.1"/>
    <property type="molecule type" value="Genomic_DNA"/>
</dbReference>
<evidence type="ECO:0000256" key="5">
    <source>
        <dbReference type="ARBA" id="ARBA00023136"/>
    </source>
</evidence>
<dbReference type="Proteomes" id="UP001195483">
    <property type="component" value="Unassembled WGS sequence"/>
</dbReference>
<feature type="signal peptide" evidence="10">
    <location>
        <begin position="1"/>
        <end position="21"/>
    </location>
</feature>
<keyword evidence="2 9" id="KW-0812">Transmembrane</keyword>
<keyword evidence="5 9" id="KW-0472">Membrane</keyword>
<reference evidence="11" key="2">
    <citation type="journal article" date="2021" name="Genome Biol. Evol.">
        <title>Developing a high-quality reference genome for a parasitic bivalve with doubly uniparental inheritance (Bivalvia: Unionida).</title>
        <authorList>
            <person name="Smith C.H."/>
        </authorList>
    </citation>
    <scope>NUCLEOTIDE SEQUENCE</scope>
    <source>
        <strain evidence="11">CHS0354</strain>
        <tissue evidence="11">Mantle</tissue>
    </source>
</reference>
<protein>
    <submittedName>
        <fullName evidence="11">Uncharacterized protein</fullName>
    </submittedName>
</protein>
<dbReference type="InterPro" id="IPR013783">
    <property type="entry name" value="Ig-like_fold"/>
</dbReference>
<evidence type="ECO:0000313" key="11">
    <source>
        <dbReference type="EMBL" id="KAK3577014.1"/>
    </source>
</evidence>
<evidence type="ECO:0000256" key="10">
    <source>
        <dbReference type="SAM" id="SignalP"/>
    </source>
</evidence>
<keyword evidence="6" id="KW-1015">Disulfide bond</keyword>
<feature type="transmembrane region" description="Helical" evidence="9">
    <location>
        <begin position="442"/>
        <end position="462"/>
    </location>
</feature>